<feature type="transmembrane region" description="Helical" evidence="10">
    <location>
        <begin position="285"/>
        <end position="308"/>
    </location>
</feature>
<evidence type="ECO:0000256" key="7">
    <source>
        <dbReference type="ARBA" id="ARBA00023136"/>
    </source>
</evidence>
<dbReference type="EMBL" id="KK107144">
    <property type="protein sequence ID" value="EZA57538.1"/>
    <property type="molecule type" value="Genomic_DNA"/>
</dbReference>
<keyword evidence="9 10" id="KW-0807">Transducer</keyword>
<feature type="transmembrane region" description="Helical" evidence="10">
    <location>
        <begin position="252"/>
        <end position="279"/>
    </location>
</feature>
<keyword evidence="3 10" id="KW-0716">Sensory transduction</keyword>
<evidence type="ECO:0000256" key="4">
    <source>
        <dbReference type="ARBA" id="ARBA00022692"/>
    </source>
</evidence>
<dbReference type="OMA" id="WYESTSK"/>
<dbReference type="GO" id="GO:0005549">
    <property type="term" value="F:odorant binding"/>
    <property type="evidence" value="ECO:0007669"/>
    <property type="project" value="InterPro"/>
</dbReference>
<dbReference type="GO" id="GO:0004984">
    <property type="term" value="F:olfactory receptor activity"/>
    <property type="evidence" value="ECO:0007669"/>
    <property type="project" value="InterPro"/>
</dbReference>
<evidence type="ECO:0000256" key="9">
    <source>
        <dbReference type="ARBA" id="ARBA00023224"/>
    </source>
</evidence>
<accession>A0A026WNI5</accession>
<evidence type="ECO:0000256" key="5">
    <source>
        <dbReference type="ARBA" id="ARBA00022725"/>
    </source>
</evidence>
<dbReference type="InterPro" id="IPR004117">
    <property type="entry name" value="7tm6_olfct_rcpt"/>
</dbReference>
<keyword evidence="4 10" id="KW-0812">Transmembrane</keyword>
<dbReference type="Proteomes" id="UP000053097">
    <property type="component" value="Unassembled WGS sequence"/>
</dbReference>
<dbReference type="GO" id="GO:0005886">
    <property type="term" value="C:plasma membrane"/>
    <property type="evidence" value="ECO:0007669"/>
    <property type="project" value="UniProtKB-SubCell"/>
</dbReference>
<keyword evidence="6 10" id="KW-1133">Transmembrane helix</keyword>
<evidence type="ECO:0000256" key="6">
    <source>
        <dbReference type="ARBA" id="ARBA00022989"/>
    </source>
</evidence>
<dbReference type="PANTHER" id="PTHR21137">
    <property type="entry name" value="ODORANT RECEPTOR"/>
    <property type="match status" value="1"/>
</dbReference>
<dbReference type="Pfam" id="PF02949">
    <property type="entry name" value="7tm_6"/>
    <property type="match status" value="1"/>
</dbReference>
<keyword evidence="12" id="KW-1185">Reference proteome</keyword>
<evidence type="ECO:0000256" key="2">
    <source>
        <dbReference type="ARBA" id="ARBA00022475"/>
    </source>
</evidence>
<evidence type="ECO:0000256" key="3">
    <source>
        <dbReference type="ARBA" id="ARBA00022606"/>
    </source>
</evidence>
<feature type="transmembrane region" description="Helical" evidence="10">
    <location>
        <begin position="127"/>
        <end position="149"/>
    </location>
</feature>
<keyword evidence="5 10" id="KW-0552">Olfaction</keyword>
<comment type="subcellular location">
    <subcellularLocation>
        <location evidence="1 10">Cell membrane</location>
        <topology evidence="1 10">Multi-pass membrane protein</topology>
    </subcellularLocation>
</comment>
<comment type="caution">
    <text evidence="10">Lacks conserved residue(s) required for the propagation of feature annotation.</text>
</comment>
<dbReference type="GO" id="GO:0007165">
    <property type="term" value="P:signal transduction"/>
    <property type="evidence" value="ECO:0007669"/>
    <property type="project" value="UniProtKB-KW"/>
</dbReference>
<organism evidence="11 12">
    <name type="scientific">Ooceraea biroi</name>
    <name type="common">Clonal raider ant</name>
    <name type="synonym">Cerapachys biroi</name>
    <dbReference type="NCBI Taxonomy" id="2015173"/>
    <lineage>
        <taxon>Eukaryota</taxon>
        <taxon>Metazoa</taxon>
        <taxon>Ecdysozoa</taxon>
        <taxon>Arthropoda</taxon>
        <taxon>Hexapoda</taxon>
        <taxon>Insecta</taxon>
        <taxon>Pterygota</taxon>
        <taxon>Neoptera</taxon>
        <taxon>Endopterygota</taxon>
        <taxon>Hymenoptera</taxon>
        <taxon>Apocrita</taxon>
        <taxon>Aculeata</taxon>
        <taxon>Formicoidea</taxon>
        <taxon>Formicidae</taxon>
        <taxon>Dorylinae</taxon>
        <taxon>Ooceraea</taxon>
    </lineage>
</organism>
<feature type="transmembrane region" description="Helical" evidence="10">
    <location>
        <begin position="65"/>
        <end position="83"/>
    </location>
</feature>
<dbReference type="OrthoDB" id="6765072at2759"/>
<comment type="similarity">
    <text evidence="10">Belongs to the insect chemoreceptor superfamily. Heteromeric odorant receptor channel (TC 1.A.69) family.</text>
</comment>
<evidence type="ECO:0000256" key="8">
    <source>
        <dbReference type="ARBA" id="ARBA00023170"/>
    </source>
</evidence>
<name>A0A026WNI5_OOCBI</name>
<keyword evidence="7 10" id="KW-0472">Membrane</keyword>
<keyword evidence="8 10" id="KW-0675">Receptor</keyword>
<evidence type="ECO:0000313" key="11">
    <source>
        <dbReference type="EMBL" id="EZA57538.1"/>
    </source>
</evidence>
<dbReference type="AlphaFoldDB" id="A0A026WNI5"/>
<feature type="transmembrane region" description="Helical" evidence="10">
    <location>
        <begin position="32"/>
        <end position="53"/>
    </location>
</feature>
<evidence type="ECO:0000256" key="1">
    <source>
        <dbReference type="ARBA" id="ARBA00004651"/>
    </source>
</evidence>
<dbReference type="PANTHER" id="PTHR21137:SF35">
    <property type="entry name" value="ODORANT RECEPTOR 19A-RELATED"/>
    <property type="match status" value="1"/>
</dbReference>
<reference evidence="11 12" key="1">
    <citation type="journal article" date="2014" name="Curr. Biol.">
        <title>The genome of the clonal raider ant Cerapachys biroi.</title>
        <authorList>
            <person name="Oxley P.R."/>
            <person name="Ji L."/>
            <person name="Fetter-Pruneda I."/>
            <person name="McKenzie S.K."/>
            <person name="Li C."/>
            <person name="Hu H."/>
            <person name="Zhang G."/>
            <person name="Kronauer D.J."/>
        </authorList>
    </citation>
    <scope>NUCLEOTIDE SEQUENCE [LARGE SCALE GENOMIC DNA]</scope>
</reference>
<protein>
    <recommendedName>
        <fullName evidence="10">Odorant receptor</fullName>
    </recommendedName>
</protein>
<gene>
    <name evidence="11" type="ORF">X777_02073</name>
</gene>
<evidence type="ECO:0000256" key="10">
    <source>
        <dbReference type="RuleBase" id="RU351113"/>
    </source>
</evidence>
<evidence type="ECO:0000313" key="12">
    <source>
        <dbReference type="Proteomes" id="UP000053097"/>
    </source>
</evidence>
<sequence>METIGAINRSVEILLRICGLWTGSPYAPFCKLYWTFSFSITIILSFQYIIKYLQDTDLPELMETFSVFVVNILVFCKLVIFWLNQRTLDELLAIMAMDWKKNIDTDLNAHIMAKKANLSRYFSNTLVVIYSGSVLAYSIVILATNIFSNESSERSLLIKMNLPFDSNRQFVHEFVMLNQLFQLLMLASADAILNALLITMVLHASGQIKILCGWLIKIFPKKEKYNLQITMVEKIITRHQDIIAFSKKIEKLYSYIALVQFLSDTLLICGLGFILATSIGKPNTWVILIKTCLFYFSMNLEAFTFCFAGEYLSTESKIIGDAAYNSLWYESTSKDTQIILFLIMRSQNQLTITIGKITDMSLKRFSDIVKASASYISVLLAMY</sequence>
<proteinExistence type="inferred from homology"/>
<keyword evidence="2" id="KW-1003">Cell membrane</keyword>